<dbReference type="Pfam" id="PF00335">
    <property type="entry name" value="Tetraspanin"/>
    <property type="match status" value="1"/>
</dbReference>
<feature type="transmembrane region" description="Helical" evidence="6">
    <location>
        <begin position="237"/>
        <end position="259"/>
    </location>
</feature>
<dbReference type="PIRSF" id="PIRSF002419">
    <property type="entry name" value="Tetraspanin"/>
    <property type="match status" value="1"/>
</dbReference>
<comment type="similarity">
    <text evidence="2 6">Belongs to the tetraspanin (TM4SF) family.</text>
</comment>
<dbReference type="CDD" id="cd03156">
    <property type="entry name" value="uroplakin_I_like_LEL"/>
    <property type="match status" value="1"/>
</dbReference>
<sequence length="267" mass="29893">MSLDFGSWCAKYILCLFNFVFFLCGGAVLSVGIWLKLDQKSFIAITKIAENRDVPEFQQFSQPVVISQLAYILIVVGAVIFIVSFMGYCGALQESRCLLTTYGILLLTILLIEVVAVGVALACKGKAEAETKTFLKSTVKDYYSTNDKADVVTVTWNILMAQMSCCGVDDYKDFQTSEKFKEGNMTVPVACCVLEGDFRRFSPRDPNCPYSPSEANSYYKTGCYKTMVNWVLDHINWVIWVMVGVVLAELIVMCFAFCLSKSLESYK</sequence>
<dbReference type="PROSITE" id="PS00421">
    <property type="entry name" value="TM4_1"/>
    <property type="match status" value="1"/>
</dbReference>
<keyword evidence="4 6" id="KW-1133">Transmembrane helix</keyword>
<dbReference type="GO" id="GO:0005886">
    <property type="term" value="C:plasma membrane"/>
    <property type="evidence" value="ECO:0007669"/>
    <property type="project" value="TreeGrafter"/>
</dbReference>
<comment type="subcellular location">
    <subcellularLocation>
        <location evidence="1 6">Membrane</location>
        <topology evidence="1 6">Multi-pass membrane protein</topology>
    </subcellularLocation>
</comment>
<evidence type="ECO:0000256" key="6">
    <source>
        <dbReference type="RuleBase" id="RU361218"/>
    </source>
</evidence>
<accession>A0A482WXA1</accession>
<dbReference type="SUPFAM" id="SSF48652">
    <property type="entry name" value="Tetraspanin"/>
    <property type="match status" value="1"/>
</dbReference>
<name>A0A482WXA1_LAOST</name>
<dbReference type="EMBL" id="QKKF02022802">
    <property type="protein sequence ID" value="RZF38123.1"/>
    <property type="molecule type" value="Genomic_DNA"/>
</dbReference>
<dbReference type="Proteomes" id="UP000291343">
    <property type="component" value="Unassembled WGS sequence"/>
</dbReference>
<protein>
    <recommendedName>
        <fullName evidence="6">Tetraspanin</fullName>
    </recommendedName>
</protein>
<dbReference type="InterPro" id="IPR008952">
    <property type="entry name" value="Tetraspanin_EC2_sf"/>
</dbReference>
<dbReference type="OrthoDB" id="6134317at2759"/>
<comment type="caution">
    <text evidence="7">The sequence shown here is derived from an EMBL/GenBank/DDBJ whole genome shotgun (WGS) entry which is preliminary data.</text>
</comment>
<gene>
    <name evidence="7" type="ORF">LSTR_LSTR005484</name>
</gene>
<evidence type="ECO:0000256" key="4">
    <source>
        <dbReference type="ARBA" id="ARBA00022989"/>
    </source>
</evidence>
<dbReference type="InParanoid" id="A0A482WXA1"/>
<dbReference type="SMR" id="A0A482WXA1"/>
<dbReference type="PANTHER" id="PTHR19282:SF552">
    <property type="entry name" value="TETRASPANIN"/>
    <property type="match status" value="1"/>
</dbReference>
<dbReference type="FunCoup" id="A0A482WXA1">
    <property type="interactions" value="215"/>
</dbReference>
<evidence type="ECO:0000256" key="5">
    <source>
        <dbReference type="ARBA" id="ARBA00023136"/>
    </source>
</evidence>
<dbReference type="PRINTS" id="PR00259">
    <property type="entry name" value="TMFOUR"/>
</dbReference>
<feature type="transmembrane region" description="Helical" evidence="6">
    <location>
        <begin position="102"/>
        <end position="122"/>
    </location>
</feature>
<evidence type="ECO:0000256" key="3">
    <source>
        <dbReference type="ARBA" id="ARBA00022692"/>
    </source>
</evidence>
<evidence type="ECO:0000256" key="2">
    <source>
        <dbReference type="ARBA" id="ARBA00006840"/>
    </source>
</evidence>
<evidence type="ECO:0000313" key="8">
    <source>
        <dbReference type="Proteomes" id="UP000291343"/>
    </source>
</evidence>
<dbReference type="InterPro" id="IPR018503">
    <property type="entry name" value="Tetraspanin_CS"/>
</dbReference>
<evidence type="ECO:0000313" key="7">
    <source>
        <dbReference type="EMBL" id="RZF38123.1"/>
    </source>
</evidence>
<keyword evidence="3 6" id="KW-0812">Transmembrane</keyword>
<keyword evidence="8" id="KW-1185">Reference proteome</keyword>
<proteinExistence type="inferred from homology"/>
<dbReference type="InterPro" id="IPR018499">
    <property type="entry name" value="Tetraspanin/Peripherin"/>
</dbReference>
<dbReference type="AlphaFoldDB" id="A0A482WXA1"/>
<feature type="transmembrane region" description="Helical" evidence="6">
    <location>
        <begin position="69"/>
        <end position="90"/>
    </location>
</feature>
<dbReference type="Gene3D" id="1.10.1450.10">
    <property type="entry name" value="Tetraspanin"/>
    <property type="match status" value="1"/>
</dbReference>
<dbReference type="STRING" id="195883.A0A482WXA1"/>
<dbReference type="InterPro" id="IPR000301">
    <property type="entry name" value="Tetraspanin_animals"/>
</dbReference>
<feature type="transmembrane region" description="Helical" evidence="6">
    <location>
        <begin position="12"/>
        <end position="35"/>
    </location>
</feature>
<keyword evidence="5 6" id="KW-0472">Membrane</keyword>
<evidence type="ECO:0000256" key="1">
    <source>
        <dbReference type="ARBA" id="ARBA00004141"/>
    </source>
</evidence>
<organism evidence="7 8">
    <name type="scientific">Laodelphax striatellus</name>
    <name type="common">Small brown planthopper</name>
    <name type="synonym">Delphax striatella</name>
    <dbReference type="NCBI Taxonomy" id="195883"/>
    <lineage>
        <taxon>Eukaryota</taxon>
        <taxon>Metazoa</taxon>
        <taxon>Ecdysozoa</taxon>
        <taxon>Arthropoda</taxon>
        <taxon>Hexapoda</taxon>
        <taxon>Insecta</taxon>
        <taxon>Pterygota</taxon>
        <taxon>Neoptera</taxon>
        <taxon>Paraneoptera</taxon>
        <taxon>Hemiptera</taxon>
        <taxon>Auchenorrhyncha</taxon>
        <taxon>Fulgoroidea</taxon>
        <taxon>Delphacidae</taxon>
        <taxon>Criomorphinae</taxon>
        <taxon>Laodelphax</taxon>
    </lineage>
</organism>
<reference evidence="7 8" key="1">
    <citation type="journal article" date="2017" name="Gigascience">
        <title>Genome sequence of the small brown planthopper, Laodelphax striatellus.</title>
        <authorList>
            <person name="Zhu J."/>
            <person name="Jiang F."/>
            <person name="Wang X."/>
            <person name="Yang P."/>
            <person name="Bao Y."/>
            <person name="Zhao W."/>
            <person name="Wang W."/>
            <person name="Lu H."/>
            <person name="Wang Q."/>
            <person name="Cui N."/>
            <person name="Li J."/>
            <person name="Chen X."/>
            <person name="Luo L."/>
            <person name="Yu J."/>
            <person name="Kang L."/>
            <person name="Cui F."/>
        </authorList>
    </citation>
    <scope>NUCLEOTIDE SEQUENCE [LARGE SCALE GENOMIC DNA]</scope>
    <source>
        <strain evidence="7">Lst14</strain>
    </source>
</reference>
<dbReference type="PANTHER" id="PTHR19282">
    <property type="entry name" value="TETRASPANIN"/>
    <property type="match status" value="1"/>
</dbReference>